<keyword evidence="3" id="KW-1185">Reference proteome</keyword>
<dbReference type="Proteomes" id="UP001215280">
    <property type="component" value="Unassembled WGS sequence"/>
</dbReference>
<evidence type="ECO:0000313" key="2">
    <source>
        <dbReference type="EMBL" id="KAJ7726688.1"/>
    </source>
</evidence>
<evidence type="ECO:0000256" key="1">
    <source>
        <dbReference type="SAM" id="MobiDB-lite"/>
    </source>
</evidence>
<feature type="region of interest" description="Disordered" evidence="1">
    <location>
        <begin position="82"/>
        <end position="131"/>
    </location>
</feature>
<evidence type="ECO:0000313" key="3">
    <source>
        <dbReference type="Proteomes" id="UP001215280"/>
    </source>
</evidence>
<comment type="caution">
    <text evidence="2">The sequence shown here is derived from an EMBL/GenBank/DDBJ whole genome shotgun (WGS) entry which is preliminary data.</text>
</comment>
<feature type="compositionally biased region" description="Basic residues" evidence="1">
    <location>
        <begin position="97"/>
        <end position="108"/>
    </location>
</feature>
<reference evidence="2" key="1">
    <citation type="submission" date="2023-03" db="EMBL/GenBank/DDBJ databases">
        <title>Massive genome expansion in bonnet fungi (Mycena s.s.) driven by repeated elements and novel gene families across ecological guilds.</title>
        <authorList>
            <consortium name="Lawrence Berkeley National Laboratory"/>
            <person name="Harder C.B."/>
            <person name="Miyauchi S."/>
            <person name="Viragh M."/>
            <person name="Kuo A."/>
            <person name="Thoen E."/>
            <person name="Andreopoulos B."/>
            <person name="Lu D."/>
            <person name="Skrede I."/>
            <person name="Drula E."/>
            <person name="Henrissat B."/>
            <person name="Morin E."/>
            <person name="Kohler A."/>
            <person name="Barry K."/>
            <person name="LaButti K."/>
            <person name="Morin E."/>
            <person name="Salamov A."/>
            <person name="Lipzen A."/>
            <person name="Mereny Z."/>
            <person name="Hegedus B."/>
            <person name="Baldrian P."/>
            <person name="Stursova M."/>
            <person name="Weitz H."/>
            <person name="Taylor A."/>
            <person name="Grigoriev I.V."/>
            <person name="Nagy L.G."/>
            <person name="Martin F."/>
            <person name="Kauserud H."/>
        </authorList>
    </citation>
    <scope>NUCLEOTIDE SEQUENCE</scope>
    <source>
        <strain evidence="2">CBHHK188m</strain>
    </source>
</reference>
<dbReference type="AlphaFoldDB" id="A0AAD7HSQ8"/>
<name>A0AAD7HSQ8_9AGAR</name>
<sequence>MRHSSLNAAGRELKALEGSLDRRQIQLVVQLRETGESMSEAVERSSGERAVFRAILHVTRRGAGRRVSLFVACYLHSRASKPLASKRRDERAQGRLGRARKQGLKRRTSIGGRNSEGAMDGSRDTEKEAKSLSAENIPFSLQRLLFAKTSAGKKRSTRHYLRDAQPVSQVSWTPDYQRDVSSVVRTCFLTIKRERNQQDSEGPSSKMTSLFGVLWCSSGMAWSTLRSLGQQDLRKFSSDA</sequence>
<dbReference type="EMBL" id="JARJLG010000217">
    <property type="protein sequence ID" value="KAJ7726688.1"/>
    <property type="molecule type" value="Genomic_DNA"/>
</dbReference>
<organism evidence="2 3">
    <name type="scientific">Mycena maculata</name>
    <dbReference type="NCBI Taxonomy" id="230809"/>
    <lineage>
        <taxon>Eukaryota</taxon>
        <taxon>Fungi</taxon>
        <taxon>Dikarya</taxon>
        <taxon>Basidiomycota</taxon>
        <taxon>Agaricomycotina</taxon>
        <taxon>Agaricomycetes</taxon>
        <taxon>Agaricomycetidae</taxon>
        <taxon>Agaricales</taxon>
        <taxon>Marasmiineae</taxon>
        <taxon>Mycenaceae</taxon>
        <taxon>Mycena</taxon>
    </lineage>
</organism>
<accession>A0AAD7HSQ8</accession>
<protein>
    <submittedName>
        <fullName evidence="2">Uncharacterized protein</fullName>
    </submittedName>
</protein>
<feature type="compositionally biased region" description="Basic and acidic residues" evidence="1">
    <location>
        <begin position="121"/>
        <end position="130"/>
    </location>
</feature>
<proteinExistence type="predicted"/>
<gene>
    <name evidence="2" type="ORF">DFH07DRAFT_852556</name>
</gene>